<feature type="transmembrane region" description="Helical" evidence="7">
    <location>
        <begin position="32"/>
        <end position="50"/>
    </location>
</feature>
<dbReference type="GO" id="GO:0005886">
    <property type="term" value="C:plasma membrane"/>
    <property type="evidence" value="ECO:0007669"/>
    <property type="project" value="UniProtKB-SubCell"/>
</dbReference>
<name>A0A845F7X8_9BACI</name>
<dbReference type="OrthoDB" id="2365115at2"/>
<evidence type="ECO:0000256" key="5">
    <source>
        <dbReference type="ARBA" id="ARBA00022989"/>
    </source>
</evidence>
<evidence type="ECO:0000256" key="3">
    <source>
        <dbReference type="ARBA" id="ARBA00022475"/>
    </source>
</evidence>
<feature type="transmembrane region" description="Helical" evidence="7">
    <location>
        <begin position="176"/>
        <end position="194"/>
    </location>
</feature>
<dbReference type="InterPro" id="IPR050445">
    <property type="entry name" value="Bact_polysacc_biosynth/exp"/>
</dbReference>
<evidence type="ECO:0000259" key="8">
    <source>
        <dbReference type="Pfam" id="PF02706"/>
    </source>
</evidence>
<keyword evidence="4 7" id="KW-0812">Transmembrane</keyword>
<dbReference type="EMBL" id="WMFA01000001">
    <property type="protein sequence ID" value="MYL69894.1"/>
    <property type="molecule type" value="Genomic_DNA"/>
</dbReference>
<reference evidence="9 10" key="1">
    <citation type="submission" date="2019-11" db="EMBL/GenBank/DDBJ databases">
        <title>Genome sequences of 17 halophilic strains isolated from different environments.</title>
        <authorList>
            <person name="Furrow R.E."/>
        </authorList>
    </citation>
    <scope>NUCLEOTIDE SEQUENCE [LARGE SCALE GENOMIC DNA]</scope>
    <source>
        <strain evidence="9 10">SL-4</strain>
    </source>
</reference>
<evidence type="ECO:0000256" key="2">
    <source>
        <dbReference type="ARBA" id="ARBA00006683"/>
    </source>
</evidence>
<dbReference type="PANTHER" id="PTHR32309:SF31">
    <property type="entry name" value="CAPSULAR EXOPOLYSACCHARIDE FAMILY"/>
    <property type="match status" value="1"/>
</dbReference>
<accession>A0A845F7X8</accession>
<dbReference type="AlphaFoldDB" id="A0A845F7X8"/>
<comment type="similarity">
    <text evidence="2">Belongs to the CpsC/CapA family.</text>
</comment>
<dbReference type="Proteomes" id="UP000450457">
    <property type="component" value="Unassembled WGS sequence"/>
</dbReference>
<proteinExistence type="inferred from homology"/>
<sequence length="251" mass="28138">MGLMRKKTMIYDDQMSKDINIKEYFDVLRDRFWLIFIITVLSTALGYGYGQMNSMSLYQTSTRIILGAGEQDMDMNTLMVMIKDPLIMGEVQNNLGLEGSPEALANRIQVSRIDESQVVLISVTDTEAERAAQIANMTASVYKEKIVDILNYKQVQLLSEASVNPVSISGNQNRPIFIAFVFGLITGIGLAYLLDSIDGAVKSRRDIEDIFELPVLGEISYMNRRNSVTKKVKKGSENSEIRGESIDVKQN</sequence>
<evidence type="ECO:0000313" key="10">
    <source>
        <dbReference type="Proteomes" id="UP000450457"/>
    </source>
</evidence>
<evidence type="ECO:0000256" key="6">
    <source>
        <dbReference type="ARBA" id="ARBA00023136"/>
    </source>
</evidence>
<evidence type="ECO:0000256" key="7">
    <source>
        <dbReference type="SAM" id="Phobius"/>
    </source>
</evidence>
<dbReference type="Pfam" id="PF02706">
    <property type="entry name" value="Wzz"/>
    <property type="match status" value="1"/>
</dbReference>
<keyword evidence="5 7" id="KW-1133">Transmembrane helix</keyword>
<dbReference type="PANTHER" id="PTHR32309">
    <property type="entry name" value="TYROSINE-PROTEIN KINASE"/>
    <property type="match status" value="1"/>
</dbReference>
<evidence type="ECO:0000256" key="4">
    <source>
        <dbReference type="ARBA" id="ARBA00022692"/>
    </source>
</evidence>
<comment type="caution">
    <text evidence="9">The sequence shown here is derived from an EMBL/GenBank/DDBJ whole genome shotgun (WGS) entry which is preliminary data.</text>
</comment>
<keyword evidence="3" id="KW-1003">Cell membrane</keyword>
<gene>
    <name evidence="9" type="ORF">GLW00_03475</name>
</gene>
<organism evidence="9 10">
    <name type="scientific">Halobacillus litoralis</name>
    <dbReference type="NCBI Taxonomy" id="45668"/>
    <lineage>
        <taxon>Bacteria</taxon>
        <taxon>Bacillati</taxon>
        <taxon>Bacillota</taxon>
        <taxon>Bacilli</taxon>
        <taxon>Bacillales</taxon>
        <taxon>Bacillaceae</taxon>
        <taxon>Halobacillus</taxon>
    </lineage>
</organism>
<dbReference type="InterPro" id="IPR003856">
    <property type="entry name" value="LPS_length_determ_N"/>
</dbReference>
<protein>
    <submittedName>
        <fullName evidence="9">Capsular biosynthesis protein</fullName>
    </submittedName>
</protein>
<evidence type="ECO:0000256" key="1">
    <source>
        <dbReference type="ARBA" id="ARBA00004651"/>
    </source>
</evidence>
<evidence type="ECO:0000313" key="9">
    <source>
        <dbReference type="EMBL" id="MYL69894.1"/>
    </source>
</evidence>
<comment type="subcellular location">
    <subcellularLocation>
        <location evidence="1">Cell membrane</location>
        <topology evidence="1">Multi-pass membrane protein</topology>
    </subcellularLocation>
</comment>
<keyword evidence="6 7" id="KW-0472">Membrane</keyword>
<feature type="domain" description="Polysaccharide chain length determinant N-terminal" evidence="8">
    <location>
        <begin position="18"/>
        <end position="94"/>
    </location>
</feature>